<feature type="compositionally biased region" description="Low complexity" evidence="2">
    <location>
        <begin position="627"/>
        <end position="644"/>
    </location>
</feature>
<protein>
    <submittedName>
        <fullName evidence="3">Uncharacterized protein</fullName>
    </submittedName>
</protein>
<dbReference type="InParanoid" id="Q22G15"/>
<sequence length="1323" mass="157163">MNNNLNNYTQSSSEETQSIQNQTSLQTKDISFASFNIQSDYRYHNDVAKLISEESSILDEEEDENIKQRRIFEMNLNKKRNQIRKEFHKQEDFRQSHEKTSQLTSNENKFKEVLNEWIKKNQEKQKDLDRDNELLNKIKQKDSTLNSTQSNFKFKKLHSVNQSQKQKNEFSSVFPIASNMSQGQEYFPLKNEKNPEELNSRIQALKEENIQSEHAQDAEIQRQKSLKQNYNNLVKHLDQRKKEIREEEDIIEEMTKKQNSFQQNQLEILKNLFATKKNVQQLKEVVENIEEKQNNVLSQKITTQNQEHKEIKQEENKLSTILLKIDQAEQLHRQTIQELIEVQKEEEFRKNKKNESYKLIFSLKDMKYLDDLCLKNKIDEYIDNSMLESYTTKNRQAINFDVFELEYPLINFRRSHPSIEKSKLQDVIDDFYREYPSGPYKLSESLIEKYKSYIQKFESLKRYYQDMCLQVQQKSGELALLTTEVNDYLDAEKNSKPFEVKDKNVIQLLENFEDLKPSIEIFKENKKISREYKKQICFSLAIFMKILDNTLRLTNIITLLSTNLYLEVPLGLTQKSDEVQTIVNEQFSKKNIKILRKQRTKYPTKIESLDINNARLSRLSIISPMKNQNQQQQQQQQQLQQQNLSRSNSQARIKTHEQNYDKSYEFKSYYTDDNQMKIVPNDYDSLFVELITSNLIPTELKEKWGKQIVNDPLIYGFCSYKDIQDQIQMIANQQENKDDKKNNLDIYDILLQTMTNELRKLSMEQLRSILQQILNLKGQIISDLILSYNQLADQIKQHLPEWDMKKFKQKKISQVNQNKMIKEIQIKVSTKIDQTLVNPVDSPQAKIRIEDENQGGNKKKNNQFKVEDFIEFLKKDKNQSKKQLHEVDEKFKNEELIKRRKSSALFKQNYEKYYLKKESDHYDQVTHSIKKKYEDIEEKQEEEKYREEMKFFLIEKEKKDLARQKIINHYQESNKSGRYGAQIKDLLENSHAMAFITRQELSRKKQDLSRTQISLKKQDFLLDRQYEDNINSKIRLNTYQIEKSENKQGSKDEQLSRNKHSKSFSQDIRQPTIKSQRNGRVEESHLNEKYQASSTQLPRLPNSSHQGNSNQNENNQAEIERQKKILKIENAYKRVQRAKSTNQLPSNQNCQTERNQNQEMNQSKLPPKKADNKQVDQPEADQQTIKINKLTQSYANIRTSKLNIPALKVMELIKEKQGQNNQPQKQETKPDKQKEENSDNHQNTVIKNKTSNEPFYKHLSEIKEDNSNYSKLVDRPENQQDQNQKPEKLNINKKFADIYKQKIIVKAPITQGKQIRSISNTTQ</sequence>
<feature type="region of interest" description="Disordered" evidence="2">
    <location>
        <begin position="1"/>
        <end position="22"/>
    </location>
</feature>
<evidence type="ECO:0000313" key="4">
    <source>
        <dbReference type="Proteomes" id="UP000009168"/>
    </source>
</evidence>
<dbReference type="RefSeq" id="XP_001031874.2">
    <property type="nucleotide sequence ID" value="XM_001031874.2"/>
</dbReference>
<evidence type="ECO:0000256" key="1">
    <source>
        <dbReference type="SAM" id="Coils"/>
    </source>
</evidence>
<feature type="coiled-coil region" evidence="1">
    <location>
        <begin position="220"/>
        <end position="345"/>
    </location>
</feature>
<dbReference type="KEGG" id="tet:TTHERM_00721420"/>
<feature type="region of interest" description="Disordered" evidence="2">
    <location>
        <begin position="1041"/>
        <end position="1116"/>
    </location>
</feature>
<organism evidence="3 4">
    <name type="scientific">Tetrahymena thermophila (strain SB210)</name>
    <dbReference type="NCBI Taxonomy" id="312017"/>
    <lineage>
        <taxon>Eukaryota</taxon>
        <taxon>Sar</taxon>
        <taxon>Alveolata</taxon>
        <taxon>Ciliophora</taxon>
        <taxon>Intramacronucleata</taxon>
        <taxon>Oligohymenophorea</taxon>
        <taxon>Hymenostomatida</taxon>
        <taxon>Tetrahymenina</taxon>
        <taxon>Tetrahymenidae</taxon>
        <taxon>Tetrahymena</taxon>
    </lineage>
</organism>
<feature type="region of interest" description="Disordered" evidence="2">
    <location>
        <begin position="1138"/>
        <end position="1184"/>
    </location>
</feature>
<proteinExistence type="predicted"/>
<evidence type="ECO:0000313" key="3">
    <source>
        <dbReference type="EMBL" id="EAR84211.2"/>
    </source>
</evidence>
<keyword evidence="1" id="KW-0175">Coiled coil</keyword>
<feature type="compositionally biased region" description="Basic and acidic residues" evidence="2">
    <location>
        <begin position="1226"/>
        <end position="1239"/>
    </location>
</feature>
<keyword evidence="4" id="KW-1185">Reference proteome</keyword>
<evidence type="ECO:0000256" key="2">
    <source>
        <dbReference type="SAM" id="MobiDB-lite"/>
    </source>
</evidence>
<feature type="compositionally biased region" description="Basic and acidic residues" evidence="2">
    <location>
        <begin position="1079"/>
        <end position="1088"/>
    </location>
</feature>
<dbReference type="GeneID" id="7841073"/>
<gene>
    <name evidence="3" type="ORF">TTHERM_00721420</name>
</gene>
<name>Q22G15_TETTS</name>
<feature type="compositionally biased region" description="Basic and acidic residues" evidence="2">
    <location>
        <begin position="1042"/>
        <end position="1056"/>
    </location>
</feature>
<reference evidence="4" key="1">
    <citation type="journal article" date="2006" name="PLoS Biol.">
        <title>Macronuclear genome sequence of the ciliate Tetrahymena thermophila, a model eukaryote.</title>
        <authorList>
            <person name="Eisen J.A."/>
            <person name="Coyne R.S."/>
            <person name="Wu M."/>
            <person name="Wu D."/>
            <person name="Thiagarajan M."/>
            <person name="Wortman J.R."/>
            <person name="Badger J.H."/>
            <person name="Ren Q."/>
            <person name="Amedeo P."/>
            <person name="Jones K.M."/>
            <person name="Tallon L.J."/>
            <person name="Delcher A.L."/>
            <person name="Salzberg S.L."/>
            <person name="Silva J.C."/>
            <person name="Haas B.J."/>
            <person name="Majoros W.H."/>
            <person name="Farzad M."/>
            <person name="Carlton J.M."/>
            <person name="Smith R.K. Jr."/>
            <person name="Garg J."/>
            <person name="Pearlman R.E."/>
            <person name="Karrer K.M."/>
            <person name="Sun L."/>
            <person name="Manning G."/>
            <person name="Elde N.C."/>
            <person name="Turkewitz A.P."/>
            <person name="Asai D.J."/>
            <person name="Wilkes D.E."/>
            <person name="Wang Y."/>
            <person name="Cai H."/>
            <person name="Collins K."/>
            <person name="Stewart B.A."/>
            <person name="Lee S.R."/>
            <person name="Wilamowska K."/>
            <person name="Weinberg Z."/>
            <person name="Ruzzo W.L."/>
            <person name="Wloga D."/>
            <person name="Gaertig J."/>
            <person name="Frankel J."/>
            <person name="Tsao C.-C."/>
            <person name="Gorovsky M.A."/>
            <person name="Keeling P.J."/>
            <person name="Waller R.F."/>
            <person name="Patron N.J."/>
            <person name="Cherry J.M."/>
            <person name="Stover N.A."/>
            <person name="Krieger C.J."/>
            <person name="del Toro C."/>
            <person name="Ryder H.F."/>
            <person name="Williamson S.C."/>
            <person name="Barbeau R.A."/>
            <person name="Hamilton E.P."/>
            <person name="Orias E."/>
        </authorList>
    </citation>
    <scope>NUCLEOTIDE SEQUENCE [LARGE SCALE GENOMIC DNA]</scope>
    <source>
        <strain evidence="4">SB210</strain>
    </source>
</reference>
<feature type="region of interest" description="Disordered" evidence="2">
    <location>
        <begin position="626"/>
        <end position="657"/>
    </location>
</feature>
<feature type="compositionally biased region" description="Polar residues" evidence="2">
    <location>
        <begin position="1090"/>
        <end position="1116"/>
    </location>
</feature>
<dbReference type="HOGENOM" id="CLU_259161_0_0_1"/>
<dbReference type="EMBL" id="GG662576">
    <property type="protein sequence ID" value="EAR84211.2"/>
    <property type="molecule type" value="Genomic_DNA"/>
</dbReference>
<feature type="compositionally biased region" description="Polar residues" evidence="2">
    <location>
        <begin position="1063"/>
        <end position="1078"/>
    </location>
</feature>
<feature type="compositionally biased region" description="Polar residues" evidence="2">
    <location>
        <begin position="1240"/>
        <end position="1253"/>
    </location>
</feature>
<dbReference type="Proteomes" id="UP000009168">
    <property type="component" value="Unassembled WGS sequence"/>
</dbReference>
<feature type="compositionally biased region" description="Low complexity" evidence="2">
    <location>
        <begin position="9"/>
        <end position="22"/>
    </location>
</feature>
<accession>Q22G15</accession>
<feature type="region of interest" description="Disordered" evidence="2">
    <location>
        <begin position="1215"/>
        <end position="1255"/>
    </location>
</feature>
<feature type="compositionally biased region" description="Polar residues" evidence="2">
    <location>
        <begin position="1138"/>
        <end position="1164"/>
    </location>
</feature>